<evidence type="ECO:0000313" key="2">
    <source>
        <dbReference type="EMBL" id="SFH50311.1"/>
    </source>
</evidence>
<evidence type="ECO:0000256" key="1">
    <source>
        <dbReference type="SAM" id="MobiDB-lite"/>
    </source>
</evidence>
<keyword evidence="3" id="KW-1185">Reference proteome</keyword>
<sequence length="106" mass="12047">MSDNPMTDAFDAAEDEQNETNKGDAGDNFDVDRYLDALNSDSAPKDKTVGVAVTTETHAFYHELQNADEVEVNPAQSVRDHLEKLAHRHPKVFERAMRKLEIEREF</sequence>
<name>A0A1I3ALT8_9EURY</name>
<dbReference type="EMBL" id="FOPZ01000006">
    <property type="protein sequence ID" value="SFH50311.1"/>
    <property type="molecule type" value="Genomic_DNA"/>
</dbReference>
<accession>A0A1I3ALT8</accession>
<evidence type="ECO:0000313" key="3">
    <source>
        <dbReference type="Proteomes" id="UP000323537"/>
    </source>
</evidence>
<reference evidence="2 3" key="1">
    <citation type="submission" date="2016-10" db="EMBL/GenBank/DDBJ databases">
        <authorList>
            <person name="Varghese N."/>
            <person name="Submissions S."/>
        </authorList>
    </citation>
    <scope>NUCLEOTIDE SEQUENCE [LARGE SCALE GENOMIC DNA]</scope>
    <source>
        <strain evidence="2 3">CGMCC 1.6377</strain>
    </source>
</reference>
<dbReference type="AlphaFoldDB" id="A0A1I3ALT8"/>
<organism evidence="2 3">
    <name type="scientific">Halorubrum aquaticum</name>
    <dbReference type="NCBI Taxonomy" id="387340"/>
    <lineage>
        <taxon>Archaea</taxon>
        <taxon>Methanobacteriati</taxon>
        <taxon>Methanobacteriota</taxon>
        <taxon>Stenosarchaea group</taxon>
        <taxon>Halobacteria</taxon>
        <taxon>Halobacteriales</taxon>
        <taxon>Haloferacaceae</taxon>
        <taxon>Halorubrum</taxon>
    </lineage>
</organism>
<feature type="compositionally biased region" description="Basic and acidic residues" evidence="1">
    <location>
        <begin position="19"/>
        <end position="29"/>
    </location>
</feature>
<dbReference type="Proteomes" id="UP000323537">
    <property type="component" value="Unassembled WGS sequence"/>
</dbReference>
<gene>
    <name evidence="2" type="ORF">SAMN04488066_10655</name>
</gene>
<feature type="region of interest" description="Disordered" evidence="1">
    <location>
        <begin position="1"/>
        <end position="29"/>
    </location>
</feature>
<protein>
    <submittedName>
        <fullName evidence="2">Uncharacterized protein</fullName>
    </submittedName>
</protein>
<proteinExistence type="predicted"/>